<dbReference type="EMBL" id="ML208259">
    <property type="protein sequence ID" value="TFK77383.1"/>
    <property type="molecule type" value="Genomic_DNA"/>
</dbReference>
<accession>A0ACD3BGY6</accession>
<name>A0ACD3BGY6_9AGAR</name>
<evidence type="ECO:0000313" key="2">
    <source>
        <dbReference type="Proteomes" id="UP000308600"/>
    </source>
</evidence>
<reference evidence="1 2" key="1">
    <citation type="journal article" date="2019" name="Nat. Ecol. Evol.">
        <title>Megaphylogeny resolves global patterns of mushroom evolution.</title>
        <authorList>
            <person name="Varga T."/>
            <person name="Krizsan K."/>
            <person name="Foldi C."/>
            <person name="Dima B."/>
            <person name="Sanchez-Garcia M."/>
            <person name="Sanchez-Ramirez S."/>
            <person name="Szollosi G.J."/>
            <person name="Szarkandi J.G."/>
            <person name="Papp V."/>
            <person name="Albert L."/>
            <person name="Andreopoulos W."/>
            <person name="Angelini C."/>
            <person name="Antonin V."/>
            <person name="Barry K.W."/>
            <person name="Bougher N.L."/>
            <person name="Buchanan P."/>
            <person name="Buyck B."/>
            <person name="Bense V."/>
            <person name="Catcheside P."/>
            <person name="Chovatia M."/>
            <person name="Cooper J."/>
            <person name="Damon W."/>
            <person name="Desjardin D."/>
            <person name="Finy P."/>
            <person name="Geml J."/>
            <person name="Haridas S."/>
            <person name="Hughes K."/>
            <person name="Justo A."/>
            <person name="Karasinski D."/>
            <person name="Kautmanova I."/>
            <person name="Kiss B."/>
            <person name="Kocsube S."/>
            <person name="Kotiranta H."/>
            <person name="LaButti K.M."/>
            <person name="Lechner B.E."/>
            <person name="Liimatainen K."/>
            <person name="Lipzen A."/>
            <person name="Lukacs Z."/>
            <person name="Mihaltcheva S."/>
            <person name="Morgado L.N."/>
            <person name="Niskanen T."/>
            <person name="Noordeloos M.E."/>
            <person name="Ohm R.A."/>
            <person name="Ortiz-Santana B."/>
            <person name="Ovrebo C."/>
            <person name="Racz N."/>
            <person name="Riley R."/>
            <person name="Savchenko A."/>
            <person name="Shiryaev A."/>
            <person name="Soop K."/>
            <person name="Spirin V."/>
            <person name="Szebenyi C."/>
            <person name="Tomsovsky M."/>
            <person name="Tulloss R.E."/>
            <person name="Uehling J."/>
            <person name="Grigoriev I.V."/>
            <person name="Vagvolgyi C."/>
            <person name="Papp T."/>
            <person name="Martin F.M."/>
            <person name="Miettinen O."/>
            <person name="Hibbett D.S."/>
            <person name="Nagy L.G."/>
        </authorList>
    </citation>
    <scope>NUCLEOTIDE SEQUENCE [LARGE SCALE GENOMIC DNA]</scope>
    <source>
        <strain evidence="1 2">NL-1719</strain>
    </source>
</reference>
<protein>
    <submittedName>
        <fullName evidence="1">Uncharacterized protein</fullName>
    </submittedName>
</protein>
<keyword evidence="2" id="KW-1185">Reference proteome</keyword>
<evidence type="ECO:0000313" key="1">
    <source>
        <dbReference type="EMBL" id="TFK77383.1"/>
    </source>
</evidence>
<organism evidence="1 2">
    <name type="scientific">Pluteus cervinus</name>
    <dbReference type="NCBI Taxonomy" id="181527"/>
    <lineage>
        <taxon>Eukaryota</taxon>
        <taxon>Fungi</taxon>
        <taxon>Dikarya</taxon>
        <taxon>Basidiomycota</taxon>
        <taxon>Agaricomycotina</taxon>
        <taxon>Agaricomycetes</taxon>
        <taxon>Agaricomycetidae</taxon>
        <taxon>Agaricales</taxon>
        <taxon>Pluteineae</taxon>
        <taxon>Pluteaceae</taxon>
        <taxon>Pluteus</taxon>
    </lineage>
</organism>
<proteinExistence type="predicted"/>
<dbReference type="Proteomes" id="UP000308600">
    <property type="component" value="Unassembled WGS sequence"/>
</dbReference>
<gene>
    <name evidence="1" type="ORF">BDN72DRAFT_891126</name>
</gene>
<sequence length="212" mass="24333">MDTSSFFTENNHTTTGTRKRPLPQDPPPPPSPAPPDSKYEWSPNWNVAGKNPLPSKYRKLHRRSPRLYSGSQTSQLTHPMVKTSMKGEPASNHSLSKSGHRRRGTSCFQTPFTDFAHNQNRQGHQNDHEIPFIPLFISPIDQTRTDQMATCVPDSRRQSEFSSFVDAFSTFSIDSRQRTLEWTCHRETKRRRMSTIEESLPSPYPDTDKFPS</sequence>